<dbReference type="Pfam" id="PF25973">
    <property type="entry name" value="BSH_CzcB"/>
    <property type="match status" value="1"/>
</dbReference>
<dbReference type="FunFam" id="2.40.30.170:FF:000010">
    <property type="entry name" value="Efflux RND transporter periplasmic adaptor subunit"/>
    <property type="match status" value="1"/>
</dbReference>
<reference evidence="8 9" key="1">
    <citation type="journal article" date="2013" name="PLoS ONE">
        <title>Cultivation and Complete Genome Sequencing of Gloeobacter kilaueensis sp. nov., from a Lava Cave in Kilauea Caldera, Hawai'i.</title>
        <authorList>
            <person name="Saw J.H."/>
            <person name="Schatz M."/>
            <person name="Brown M.V."/>
            <person name="Kunkel D.D."/>
            <person name="Foster J.S."/>
            <person name="Shick H."/>
            <person name="Christensen S."/>
            <person name="Hou S."/>
            <person name="Wan X."/>
            <person name="Donachie S.P."/>
        </authorList>
    </citation>
    <scope>NUCLEOTIDE SEQUENCE [LARGE SCALE GENOMIC DNA]</scope>
    <source>
        <strain evidence="9">JS</strain>
    </source>
</reference>
<feature type="signal peptide" evidence="3">
    <location>
        <begin position="1"/>
        <end position="20"/>
    </location>
</feature>
<dbReference type="eggNOG" id="COG0845">
    <property type="taxonomic scope" value="Bacteria"/>
</dbReference>
<dbReference type="AlphaFoldDB" id="U5QH59"/>
<dbReference type="STRING" id="1183438.GKIL_2030"/>
<evidence type="ECO:0000256" key="2">
    <source>
        <dbReference type="ARBA" id="ARBA00022448"/>
    </source>
</evidence>
<dbReference type="GO" id="GO:1990195">
    <property type="term" value="C:macrolide transmembrane transporter complex"/>
    <property type="evidence" value="ECO:0007669"/>
    <property type="project" value="InterPro"/>
</dbReference>
<keyword evidence="9" id="KW-1185">Reference proteome</keyword>
<evidence type="ECO:0000259" key="4">
    <source>
        <dbReference type="Pfam" id="PF25893"/>
    </source>
</evidence>
<dbReference type="InterPro" id="IPR051909">
    <property type="entry name" value="MFP_Cation_Efflux"/>
</dbReference>
<dbReference type="KEGG" id="glj:GKIL_2030"/>
<dbReference type="Proteomes" id="UP000017396">
    <property type="component" value="Chromosome"/>
</dbReference>
<dbReference type="InterPro" id="IPR006143">
    <property type="entry name" value="RND_pump_MFP"/>
</dbReference>
<evidence type="ECO:0000256" key="1">
    <source>
        <dbReference type="ARBA" id="ARBA00009477"/>
    </source>
</evidence>
<dbReference type="InterPro" id="IPR058648">
    <property type="entry name" value="HH_CzcB-like"/>
</dbReference>
<organism evidence="8 9">
    <name type="scientific">Gloeobacter kilaueensis (strain ATCC BAA-2537 / CCAP 1431/1 / ULC 316 / JS1)</name>
    <dbReference type="NCBI Taxonomy" id="1183438"/>
    <lineage>
        <taxon>Bacteria</taxon>
        <taxon>Bacillati</taxon>
        <taxon>Cyanobacteriota</taxon>
        <taxon>Cyanophyceae</taxon>
        <taxon>Gloeobacterales</taxon>
        <taxon>Gloeobacteraceae</taxon>
        <taxon>Gloeobacter</taxon>
    </lineage>
</organism>
<feature type="domain" description="CusB-like beta-barrel" evidence="5">
    <location>
        <begin position="254"/>
        <end position="329"/>
    </location>
</feature>
<dbReference type="Gene3D" id="2.40.50.100">
    <property type="match status" value="1"/>
</dbReference>
<evidence type="ECO:0000259" key="7">
    <source>
        <dbReference type="Pfam" id="PF25975"/>
    </source>
</evidence>
<dbReference type="GO" id="GO:0015679">
    <property type="term" value="P:plasma membrane copper ion transport"/>
    <property type="evidence" value="ECO:0007669"/>
    <property type="project" value="TreeGrafter"/>
</dbReference>
<dbReference type="Pfam" id="PF25975">
    <property type="entry name" value="CzcB_C"/>
    <property type="match status" value="1"/>
</dbReference>
<dbReference type="Gene3D" id="2.40.420.20">
    <property type="match status" value="1"/>
</dbReference>
<dbReference type="GO" id="GO:0022857">
    <property type="term" value="F:transmembrane transporter activity"/>
    <property type="evidence" value="ECO:0007669"/>
    <property type="project" value="InterPro"/>
</dbReference>
<dbReference type="GO" id="GO:1990961">
    <property type="term" value="P:xenobiotic detoxification by transmembrane export across the plasma membrane"/>
    <property type="evidence" value="ECO:0007669"/>
    <property type="project" value="InterPro"/>
</dbReference>
<evidence type="ECO:0000259" key="5">
    <source>
        <dbReference type="Pfam" id="PF25954"/>
    </source>
</evidence>
<dbReference type="GO" id="GO:0019898">
    <property type="term" value="C:extrinsic component of membrane"/>
    <property type="evidence" value="ECO:0007669"/>
    <property type="project" value="InterPro"/>
</dbReference>
<feature type="chain" id="PRO_5004663962" evidence="3">
    <location>
        <begin position="21"/>
        <end position="406"/>
    </location>
</feature>
<dbReference type="RefSeq" id="WP_023173404.1">
    <property type="nucleotide sequence ID" value="NC_022600.1"/>
</dbReference>
<dbReference type="NCBIfam" id="TIGR01730">
    <property type="entry name" value="RND_mfp"/>
    <property type="match status" value="1"/>
</dbReference>
<evidence type="ECO:0000313" key="9">
    <source>
        <dbReference type="Proteomes" id="UP000017396"/>
    </source>
</evidence>
<evidence type="ECO:0000259" key="6">
    <source>
        <dbReference type="Pfam" id="PF25973"/>
    </source>
</evidence>
<dbReference type="Pfam" id="PF25893">
    <property type="entry name" value="HH_CzcB"/>
    <property type="match status" value="1"/>
</dbReference>
<name>U5QH59_GLOK1</name>
<dbReference type="GO" id="GO:0060003">
    <property type="term" value="P:copper ion export"/>
    <property type="evidence" value="ECO:0007669"/>
    <property type="project" value="TreeGrafter"/>
</dbReference>
<dbReference type="InterPro" id="IPR058647">
    <property type="entry name" value="BSH_CzcB-like"/>
</dbReference>
<accession>U5QH59</accession>
<proteinExistence type="inferred from homology"/>
<keyword evidence="2" id="KW-0813">Transport</keyword>
<comment type="similarity">
    <text evidence="1">Belongs to the membrane fusion protein (MFP) (TC 8.A.1) family.</text>
</comment>
<evidence type="ECO:0000313" key="8">
    <source>
        <dbReference type="EMBL" id="AGY58276.1"/>
    </source>
</evidence>
<dbReference type="InterPro" id="IPR058792">
    <property type="entry name" value="Beta-barrel_RND_2"/>
</dbReference>
<dbReference type="InterPro" id="IPR030190">
    <property type="entry name" value="MacA_alpha-hairpin_sf"/>
</dbReference>
<dbReference type="EMBL" id="CP003587">
    <property type="protein sequence ID" value="AGY58276.1"/>
    <property type="molecule type" value="Genomic_DNA"/>
</dbReference>
<dbReference type="GO" id="GO:0030313">
    <property type="term" value="C:cell envelope"/>
    <property type="evidence" value="ECO:0007669"/>
    <property type="project" value="TreeGrafter"/>
</dbReference>
<dbReference type="HOGENOM" id="CLU_018816_13_3_3"/>
<sequence>MKLPLLIALLLGSLLTSCTAKISSAQPRAKPSKADGPVRLRLEAGELRQVQITTSTVTKRILPVEIVASGQVQSAADRTTEIASPVSGRVERIAVQPGERVVAGQLLAILRSSEVAQIESELLQQILELDAEREQDQVQLTLTRSTFEREKQLLAEKVGVRADFEQARSEYLKAAAVLHSLVRKRHALITTASERLRLLGMGPGEANRVVREQKVDNTVMVRTPRSGIIAARNFNPGELVDGSKPLFVVADLTKVWLIAQVFEKDIASTRIGLPATARVDSYPGKTFSGRLDYIAPGLDPQTRTLAVRATIDNSSGRLKPQMFARLTLLSGSISVLAVPTAAVQKSGETYVAYVEQDHHTYEERRLILGRTFDSQVEVKSGLAPGEKIAVKGSVELHGRAIQLVNQ</sequence>
<dbReference type="OrthoDB" id="556614at2"/>
<dbReference type="PANTHER" id="PTHR30097:SF4">
    <property type="entry name" value="SLR6042 PROTEIN"/>
    <property type="match status" value="1"/>
</dbReference>
<dbReference type="PANTHER" id="PTHR30097">
    <property type="entry name" value="CATION EFFLUX SYSTEM PROTEIN CUSB"/>
    <property type="match status" value="1"/>
</dbReference>
<protein>
    <submittedName>
        <fullName evidence="8">RND family efflux transporter MFP subunit</fullName>
    </submittedName>
</protein>
<dbReference type="Gene3D" id="2.40.30.170">
    <property type="match status" value="1"/>
</dbReference>
<evidence type="ECO:0000256" key="3">
    <source>
        <dbReference type="SAM" id="SignalP"/>
    </source>
</evidence>
<feature type="domain" description="CzcB-like alpha-helical hairpin" evidence="4">
    <location>
        <begin position="129"/>
        <end position="176"/>
    </location>
</feature>
<dbReference type="Pfam" id="PF25954">
    <property type="entry name" value="Beta-barrel_RND_2"/>
    <property type="match status" value="1"/>
</dbReference>
<feature type="domain" description="CzcB-like barrel-sandwich hybrid" evidence="6">
    <location>
        <begin position="78"/>
        <end position="251"/>
    </location>
</feature>
<dbReference type="Gene3D" id="6.10.140.1990">
    <property type="match status" value="1"/>
</dbReference>
<dbReference type="SUPFAM" id="SSF111369">
    <property type="entry name" value="HlyD-like secretion proteins"/>
    <property type="match status" value="2"/>
</dbReference>
<keyword evidence="3" id="KW-0732">Signal</keyword>
<feature type="domain" description="CzcB-like C-terminal circularly permuted SH3-like" evidence="7">
    <location>
        <begin position="336"/>
        <end position="393"/>
    </location>
</feature>
<dbReference type="InterPro" id="IPR058649">
    <property type="entry name" value="CzcB_C"/>
</dbReference>
<dbReference type="PROSITE" id="PS51257">
    <property type="entry name" value="PROKAR_LIPOPROTEIN"/>
    <property type="match status" value="1"/>
</dbReference>
<gene>
    <name evidence="8" type="primary">cusB</name>
    <name evidence="8" type="ORF">GKIL_2030</name>
</gene>